<reference evidence="1 2" key="1">
    <citation type="submission" date="2023-08" db="EMBL/GenBank/DDBJ databases">
        <title>Comparative genomics and taxonomic characterization of three novel marine species of genus Marivirga.</title>
        <authorList>
            <person name="Muhammad N."/>
            <person name="Kim S.-G."/>
        </authorList>
    </citation>
    <scope>NUCLEOTIDE SEQUENCE [LARGE SCALE GENOMIC DNA]</scope>
    <source>
        <strain evidence="1 2">BDSF4-3</strain>
    </source>
</reference>
<dbReference type="AlphaFoldDB" id="A0AA49GFE8"/>
<sequence>MKNLSILLLCILFIGCDSDLEYSGLTNFIYRNSSSHKVTLEAYYEGELNESFTLEKGQEKMFQDGLREGENNPAYDRTRYLIDDSVVTIFDDTLSISYDKGRLDGNPMRIENYKLVETETEPYVYLFEFTNEDYQRALERGRVVKP</sequence>
<dbReference type="PROSITE" id="PS51257">
    <property type="entry name" value="PROKAR_LIPOPROTEIN"/>
    <property type="match status" value="1"/>
</dbReference>
<dbReference type="EMBL" id="CP129971">
    <property type="protein sequence ID" value="WKK77985.1"/>
    <property type="molecule type" value="Genomic_DNA"/>
</dbReference>
<dbReference type="RefSeq" id="WP_308349049.1">
    <property type="nucleotide sequence ID" value="NZ_CP129971.1"/>
</dbReference>
<evidence type="ECO:0000313" key="2">
    <source>
        <dbReference type="Proteomes" id="UP001230496"/>
    </source>
</evidence>
<evidence type="ECO:0000313" key="1">
    <source>
        <dbReference type="EMBL" id="WKK77985.1"/>
    </source>
</evidence>
<organism evidence="1 2">
    <name type="scientific">Marivirga salinarum</name>
    <dbReference type="NCBI Taxonomy" id="3059078"/>
    <lineage>
        <taxon>Bacteria</taxon>
        <taxon>Pseudomonadati</taxon>
        <taxon>Bacteroidota</taxon>
        <taxon>Cytophagia</taxon>
        <taxon>Cytophagales</taxon>
        <taxon>Marivirgaceae</taxon>
        <taxon>Marivirga</taxon>
    </lineage>
</organism>
<keyword evidence="2" id="KW-1185">Reference proteome</keyword>
<proteinExistence type="predicted"/>
<gene>
    <name evidence="1" type="ORF">QYS49_13515</name>
</gene>
<evidence type="ECO:0008006" key="3">
    <source>
        <dbReference type="Google" id="ProtNLM"/>
    </source>
</evidence>
<name>A0AA49GFE8_9BACT</name>
<accession>A0AA49GFE8</accession>
<dbReference type="KEGG" id="msaa:QYS49_13515"/>
<protein>
    <recommendedName>
        <fullName evidence="3">Lipoprotein</fullName>
    </recommendedName>
</protein>
<dbReference type="Proteomes" id="UP001230496">
    <property type="component" value="Chromosome"/>
</dbReference>